<dbReference type="InterPro" id="IPR036869">
    <property type="entry name" value="J_dom_sf"/>
</dbReference>
<protein>
    <recommendedName>
        <fullName evidence="1">J domain-containing protein</fullName>
    </recommendedName>
</protein>
<dbReference type="Proteomes" id="UP000694559">
    <property type="component" value="Unplaced"/>
</dbReference>
<evidence type="ECO:0000313" key="3">
    <source>
        <dbReference type="Proteomes" id="UP000694559"/>
    </source>
</evidence>
<dbReference type="GO" id="GO:0051082">
    <property type="term" value="F:unfolded protein binding"/>
    <property type="evidence" value="ECO:0007669"/>
    <property type="project" value="TreeGrafter"/>
</dbReference>
<dbReference type="Pfam" id="PF00226">
    <property type="entry name" value="DnaJ"/>
    <property type="match status" value="1"/>
</dbReference>
<dbReference type="GO" id="GO:0051087">
    <property type="term" value="F:protein-folding chaperone binding"/>
    <property type="evidence" value="ECO:0007669"/>
    <property type="project" value="TreeGrafter"/>
</dbReference>
<dbReference type="GeneTree" id="ENSGT00940000163788"/>
<accession>A0A8C6VDP0</accession>
<evidence type="ECO:0000313" key="2">
    <source>
        <dbReference type="Ensembl" id="ENSNNAP00000002769.1"/>
    </source>
</evidence>
<dbReference type="Gene3D" id="1.10.287.110">
    <property type="entry name" value="DnaJ domain"/>
    <property type="match status" value="1"/>
</dbReference>
<dbReference type="CDD" id="cd06257">
    <property type="entry name" value="DnaJ"/>
    <property type="match status" value="1"/>
</dbReference>
<dbReference type="PANTHER" id="PTHR43948">
    <property type="entry name" value="DNAJ HOMOLOG SUBFAMILY B"/>
    <property type="match status" value="1"/>
</dbReference>
<keyword evidence="3" id="KW-1185">Reference proteome</keyword>
<dbReference type="GO" id="GO:0005634">
    <property type="term" value="C:nucleus"/>
    <property type="evidence" value="ECO:0007669"/>
    <property type="project" value="TreeGrafter"/>
</dbReference>
<feature type="domain" description="J" evidence="1">
    <location>
        <begin position="3"/>
        <end position="63"/>
    </location>
</feature>
<organism evidence="2 3">
    <name type="scientific">Naja naja</name>
    <name type="common">Indian cobra</name>
    <dbReference type="NCBI Taxonomy" id="35670"/>
    <lineage>
        <taxon>Eukaryota</taxon>
        <taxon>Metazoa</taxon>
        <taxon>Chordata</taxon>
        <taxon>Craniata</taxon>
        <taxon>Vertebrata</taxon>
        <taxon>Euteleostomi</taxon>
        <taxon>Lepidosauria</taxon>
        <taxon>Squamata</taxon>
        <taxon>Bifurcata</taxon>
        <taxon>Unidentata</taxon>
        <taxon>Episquamata</taxon>
        <taxon>Toxicofera</taxon>
        <taxon>Serpentes</taxon>
        <taxon>Colubroidea</taxon>
        <taxon>Elapidae</taxon>
        <taxon>Elapinae</taxon>
        <taxon>Naja</taxon>
    </lineage>
</organism>
<dbReference type="PANTHER" id="PTHR43948:SF10">
    <property type="entry name" value="MRJ, ISOFORM E"/>
    <property type="match status" value="1"/>
</dbReference>
<reference evidence="2" key="1">
    <citation type="submission" date="2025-08" db="UniProtKB">
        <authorList>
            <consortium name="Ensembl"/>
        </authorList>
    </citation>
    <scope>IDENTIFICATION</scope>
</reference>
<evidence type="ECO:0000259" key="1">
    <source>
        <dbReference type="PROSITE" id="PS50076"/>
    </source>
</evidence>
<dbReference type="PRINTS" id="PR00625">
    <property type="entry name" value="JDOMAIN"/>
</dbReference>
<reference evidence="2" key="2">
    <citation type="submission" date="2025-09" db="UniProtKB">
        <authorList>
            <consortium name="Ensembl"/>
        </authorList>
    </citation>
    <scope>IDENTIFICATION</scope>
</reference>
<proteinExistence type="predicted"/>
<dbReference type="AlphaFoldDB" id="A0A8C6VDP0"/>
<dbReference type="InterPro" id="IPR001623">
    <property type="entry name" value="DnaJ_domain"/>
</dbReference>
<dbReference type="OMA" id="AEPFREI"/>
<dbReference type="Ensembl" id="ENSNNAT00000002911.1">
    <property type="protein sequence ID" value="ENSNNAP00000002769.1"/>
    <property type="gene ID" value="ENSNNAG00000001919.1"/>
</dbReference>
<name>A0A8C6VDP0_NAJNA</name>
<dbReference type="OrthoDB" id="10250354at2759"/>
<sequence>MVNYYEVLGVSRSASADDIKKAYRQLALKVHPDKNPGNPEAAEKKFVEISKALTYTYFFPISWALT</sequence>
<dbReference type="SMART" id="SM00271">
    <property type="entry name" value="DnaJ"/>
    <property type="match status" value="1"/>
</dbReference>
<dbReference type="GO" id="GO:0044183">
    <property type="term" value="F:protein folding chaperone"/>
    <property type="evidence" value="ECO:0007669"/>
    <property type="project" value="TreeGrafter"/>
</dbReference>
<dbReference type="PROSITE" id="PS50076">
    <property type="entry name" value="DNAJ_2"/>
    <property type="match status" value="1"/>
</dbReference>
<dbReference type="SUPFAM" id="SSF46565">
    <property type="entry name" value="Chaperone J-domain"/>
    <property type="match status" value="1"/>
</dbReference>
<dbReference type="GO" id="GO:0005737">
    <property type="term" value="C:cytoplasm"/>
    <property type="evidence" value="ECO:0007669"/>
    <property type="project" value="TreeGrafter"/>
</dbReference>